<accession>A0A484HIC5</accession>
<protein>
    <submittedName>
        <fullName evidence="1">Cytidylyltransferase</fullName>
    </submittedName>
</protein>
<dbReference type="GO" id="GO:0008781">
    <property type="term" value="F:N-acylneuraminate cytidylyltransferase activity"/>
    <property type="evidence" value="ECO:0007669"/>
    <property type="project" value="TreeGrafter"/>
</dbReference>
<dbReference type="InterPro" id="IPR003329">
    <property type="entry name" value="Cytidylyl_trans"/>
</dbReference>
<dbReference type="Pfam" id="PF02348">
    <property type="entry name" value="CTP_transf_3"/>
    <property type="match status" value="1"/>
</dbReference>
<dbReference type="SUPFAM" id="SSF53448">
    <property type="entry name" value="Nucleotide-diphospho-sugar transferases"/>
    <property type="match status" value="1"/>
</dbReference>
<dbReference type="AlphaFoldDB" id="A0A484HIC5"/>
<dbReference type="Gene3D" id="3.90.550.10">
    <property type="entry name" value="Spore Coat Polysaccharide Biosynthesis Protein SpsA, Chain A"/>
    <property type="match status" value="1"/>
</dbReference>
<dbReference type="CDD" id="cd02513">
    <property type="entry name" value="CMP-NeuAc_Synthase"/>
    <property type="match status" value="1"/>
</dbReference>
<dbReference type="EMBL" id="CAACVI010000034">
    <property type="protein sequence ID" value="VEN74507.1"/>
    <property type="molecule type" value="Genomic_DNA"/>
</dbReference>
<dbReference type="PANTHER" id="PTHR21485">
    <property type="entry name" value="HAD SUPERFAMILY MEMBERS CMAS AND KDSC"/>
    <property type="match status" value="1"/>
</dbReference>
<proteinExistence type="predicted"/>
<dbReference type="PANTHER" id="PTHR21485:SF6">
    <property type="entry name" value="N-ACYLNEURAMINATE CYTIDYLYLTRANSFERASE-RELATED"/>
    <property type="match status" value="1"/>
</dbReference>
<dbReference type="InterPro" id="IPR050793">
    <property type="entry name" value="CMP-NeuNAc_synthase"/>
</dbReference>
<keyword evidence="1" id="KW-0548">Nucleotidyltransferase</keyword>
<keyword evidence="1" id="KW-0808">Transferase</keyword>
<reference evidence="1" key="1">
    <citation type="submission" date="2019-01" db="EMBL/GenBank/DDBJ databases">
        <authorList>
            <consortium name="Genoscope - CEA"/>
            <person name="William W."/>
        </authorList>
    </citation>
    <scope>NUCLEOTIDE SEQUENCE</scope>
    <source>
        <strain evidence="1">CR-1</strain>
    </source>
</reference>
<organism evidence="1">
    <name type="scientific">uncultured Desulfobacteraceae bacterium</name>
    <dbReference type="NCBI Taxonomy" id="218296"/>
    <lineage>
        <taxon>Bacteria</taxon>
        <taxon>Pseudomonadati</taxon>
        <taxon>Thermodesulfobacteriota</taxon>
        <taxon>Desulfobacteria</taxon>
        <taxon>Desulfobacterales</taxon>
        <taxon>Desulfobacteraceae</taxon>
        <taxon>environmental samples</taxon>
    </lineage>
</organism>
<gene>
    <name evidence="1" type="ORF">EPICR_40087</name>
</gene>
<evidence type="ECO:0000313" key="1">
    <source>
        <dbReference type="EMBL" id="VEN74507.1"/>
    </source>
</evidence>
<sequence>MNSIYAIIPARGGSKGVPGKNIKMLSGHPLIAYSITSAKMSRMIDRVVVSTDSGEIADISKYYGAEVPFLRPESLSLDDSKDVEFMLHAIKWFEQNEGSAPDYWAHLRPTTPLRDPLIVDEAIERAIGSSDMDCLRSAHKASESPFKWFIMNENGNFEGVANRFSNEELNDPRQNFPDVYIPDGYVDVLRTSYVKQSSSIHGPNMTGFVSPYCVEVDTINDFDLLEFLIKKKGSPLLDYLTETYRV</sequence>
<name>A0A484HIC5_9BACT</name>
<dbReference type="InterPro" id="IPR029044">
    <property type="entry name" value="Nucleotide-diphossugar_trans"/>
</dbReference>